<gene>
    <name evidence="2" type="ORF">AB6A40_005382</name>
</gene>
<feature type="region of interest" description="Disordered" evidence="1">
    <location>
        <begin position="70"/>
        <end position="105"/>
    </location>
</feature>
<proteinExistence type="predicted"/>
<keyword evidence="3" id="KW-1185">Reference proteome</keyword>
<evidence type="ECO:0000313" key="3">
    <source>
        <dbReference type="Proteomes" id="UP001608902"/>
    </source>
</evidence>
<protein>
    <submittedName>
        <fullName evidence="2">Uncharacterized protein</fullName>
    </submittedName>
</protein>
<comment type="caution">
    <text evidence="2">The sequence shown here is derived from an EMBL/GenBank/DDBJ whole genome shotgun (WGS) entry which is preliminary data.</text>
</comment>
<dbReference type="AlphaFoldDB" id="A0ABD6ENV8"/>
<sequence>MRYKFWRRLLALGKTRKLCDNKSLLKKEANAKRTWLESNVKDKQEIDYVLVDTSNSYRALTAKIIDKNAQEMASKRQDKRDFDETRLAASDRKRDKRMLNENEGN</sequence>
<reference evidence="2 3" key="1">
    <citation type="submission" date="2024-08" db="EMBL/GenBank/DDBJ databases">
        <title>Gnathostoma spinigerum genome.</title>
        <authorList>
            <person name="Gonzalez-Bertolin B."/>
            <person name="Monzon S."/>
            <person name="Zaballos A."/>
            <person name="Jimenez P."/>
            <person name="Dekumyoy P."/>
            <person name="Varona S."/>
            <person name="Cuesta I."/>
            <person name="Sumanam S."/>
            <person name="Adisakwattana P."/>
            <person name="Gasser R.B."/>
            <person name="Hernandez-Gonzalez A."/>
            <person name="Young N.D."/>
            <person name="Perteguer M.J."/>
        </authorList>
    </citation>
    <scope>NUCLEOTIDE SEQUENCE [LARGE SCALE GENOMIC DNA]</scope>
    <source>
        <strain evidence="2">AL3</strain>
        <tissue evidence="2">Liver</tissue>
    </source>
</reference>
<evidence type="ECO:0000313" key="2">
    <source>
        <dbReference type="EMBL" id="MFH4978673.1"/>
    </source>
</evidence>
<accession>A0ABD6ENV8</accession>
<dbReference type="EMBL" id="JBGFUD010003394">
    <property type="protein sequence ID" value="MFH4978673.1"/>
    <property type="molecule type" value="Genomic_DNA"/>
</dbReference>
<evidence type="ECO:0000256" key="1">
    <source>
        <dbReference type="SAM" id="MobiDB-lite"/>
    </source>
</evidence>
<organism evidence="2 3">
    <name type="scientific">Gnathostoma spinigerum</name>
    <dbReference type="NCBI Taxonomy" id="75299"/>
    <lineage>
        <taxon>Eukaryota</taxon>
        <taxon>Metazoa</taxon>
        <taxon>Ecdysozoa</taxon>
        <taxon>Nematoda</taxon>
        <taxon>Chromadorea</taxon>
        <taxon>Rhabditida</taxon>
        <taxon>Spirurina</taxon>
        <taxon>Gnathostomatomorpha</taxon>
        <taxon>Gnathostomatoidea</taxon>
        <taxon>Gnathostomatidae</taxon>
        <taxon>Gnathostoma</taxon>
    </lineage>
</organism>
<name>A0ABD6ENV8_9BILA</name>
<dbReference type="Proteomes" id="UP001608902">
    <property type="component" value="Unassembled WGS sequence"/>
</dbReference>